<dbReference type="InterPro" id="IPR001482">
    <property type="entry name" value="T2SS/T4SS_dom"/>
</dbReference>
<dbReference type="AlphaFoldDB" id="A0A2H0B8G3"/>
<evidence type="ECO:0000313" key="5">
    <source>
        <dbReference type="EMBL" id="PIP53228.1"/>
    </source>
</evidence>
<accession>A0A2H0B8G3</accession>
<dbReference type="PANTHER" id="PTHR30258:SF2">
    <property type="entry name" value="COMG OPERON PROTEIN 1"/>
    <property type="match status" value="1"/>
</dbReference>
<dbReference type="Pfam" id="PF00437">
    <property type="entry name" value="T2SSE"/>
    <property type="match status" value="1"/>
</dbReference>
<feature type="domain" description="Bacterial type II secretion system protein E" evidence="4">
    <location>
        <begin position="1"/>
        <end position="145"/>
    </location>
</feature>
<dbReference type="PANTHER" id="PTHR30258">
    <property type="entry name" value="TYPE II SECRETION SYSTEM PROTEIN GSPE-RELATED"/>
    <property type="match status" value="1"/>
</dbReference>
<dbReference type="Gene3D" id="3.40.50.300">
    <property type="entry name" value="P-loop containing nucleotide triphosphate hydrolases"/>
    <property type="match status" value="1"/>
</dbReference>
<comment type="caution">
    <text evidence="5">The sequence shown here is derived from an EMBL/GenBank/DDBJ whole genome shotgun (WGS) entry which is preliminary data.</text>
</comment>
<proteinExistence type="inferred from homology"/>
<evidence type="ECO:0000256" key="2">
    <source>
        <dbReference type="ARBA" id="ARBA00022741"/>
    </source>
</evidence>
<reference evidence="5 6" key="1">
    <citation type="submission" date="2017-09" db="EMBL/GenBank/DDBJ databases">
        <title>Depth-based differentiation of microbial function through sediment-hosted aquifers and enrichment of novel symbionts in the deep terrestrial subsurface.</title>
        <authorList>
            <person name="Probst A.J."/>
            <person name="Ladd B."/>
            <person name="Jarett J.K."/>
            <person name="Geller-Mcgrath D.E."/>
            <person name="Sieber C.M."/>
            <person name="Emerson J.B."/>
            <person name="Anantharaman K."/>
            <person name="Thomas B.C."/>
            <person name="Malmstrom R."/>
            <person name="Stieglmeier M."/>
            <person name="Klingl A."/>
            <person name="Woyke T."/>
            <person name="Ryan C.M."/>
            <person name="Banfield J.F."/>
        </authorList>
    </citation>
    <scope>NUCLEOTIDE SEQUENCE [LARGE SCALE GENOMIC DNA]</scope>
    <source>
        <strain evidence="5">CG23_combo_of_CG06-09_8_20_14_all_34_8</strain>
    </source>
</reference>
<dbReference type="EMBL" id="PCSR01000049">
    <property type="protein sequence ID" value="PIP53228.1"/>
    <property type="molecule type" value="Genomic_DNA"/>
</dbReference>
<name>A0A2H0B8G3_9BACT</name>
<dbReference type="Proteomes" id="UP000229459">
    <property type="component" value="Unassembled WGS sequence"/>
</dbReference>
<dbReference type="GO" id="GO:0005886">
    <property type="term" value="C:plasma membrane"/>
    <property type="evidence" value="ECO:0007669"/>
    <property type="project" value="TreeGrafter"/>
</dbReference>
<keyword evidence="2" id="KW-0547">Nucleotide-binding</keyword>
<organism evidence="5 6">
    <name type="scientific">Candidatus Beckwithbacteria bacterium CG23_combo_of_CG06-09_8_20_14_all_34_8</name>
    <dbReference type="NCBI Taxonomy" id="1974497"/>
    <lineage>
        <taxon>Bacteria</taxon>
        <taxon>Candidatus Beckwithiibacteriota</taxon>
    </lineage>
</organism>
<comment type="similarity">
    <text evidence="1">Belongs to the GSP E family.</text>
</comment>
<dbReference type="InterPro" id="IPR027417">
    <property type="entry name" value="P-loop_NTPase"/>
</dbReference>
<keyword evidence="3" id="KW-0067">ATP-binding</keyword>
<protein>
    <recommendedName>
        <fullName evidence="4">Bacterial type II secretion system protein E domain-containing protein</fullName>
    </recommendedName>
</protein>
<dbReference type="GO" id="GO:0016887">
    <property type="term" value="F:ATP hydrolysis activity"/>
    <property type="evidence" value="ECO:0007669"/>
    <property type="project" value="TreeGrafter"/>
</dbReference>
<gene>
    <name evidence="5" type="ORF">COX08_02155</name>
</gene>
<evidence type="ECO:0000256" key="3">
    <source>
        <dbReference type="ARBA" id="ARBA00022840"/>
    </source>
</evidence>
<dbReference type="SUPFAM" id="SSF52540">
    <property type="entry name" value="P-loop containing nucleoside triphosphate hydrolases"/>
    <property type="match status" value="1"/>
</dbReference>
<dbReference type="GO" id="GO:0005524">
    <property type="term" value="F:ATP binding"/>
    <property type="evidence" value="ECO:0007669"/>
    <property type="project" value="UniProtKB-KW"/>
</dbReference>
<evidence type="ECO:0000259" key="4">
    <source>
        <dbReference type="Pfam" id="PF00437"/>
    </source>
</evidence>
<sequence length="149" mass="16670">MHTNDAPSAIPRMLDMGAEGYLLASTVNVIIAQRLVRKICQNCLEEFTPDKATLDYFAKILGRDISKEKFYQGKGCQECGNTGYKSRIGIYEIFVASEEIRKLTLARVSGDELKKQARKEGMITMLEDGIDKVSSGMTTLQEVLRAVRE</sequence>
<evidence type="ECO:0000256" key="1">
    <source>
        <dbReference type="ARBA" id="ARBA00006611"/>
    </source>
</evidence>
<evidence type="ECO:0000313" key="6">
    <source>
        <dbReference type="Proteomes" id="UP000229459"/>
    </source>
</evidence>